<dbReference type="InterPro" id="IPR052022">
    <property type="entry name" value="26kDa_periplasmic_antigen"/>
</dbReference>
<keyword evidence="1" id="KW-0175">Coiled coil</keyword>
<protein>
    <recommendedName>
        <fullName evidence="4">DUF541 domain-containing protein</fullName>
    </recommendedName>
</protein>
<dbReference type="Proteomes" id="UP000199626">
    <property type="component" value="Unassembled WGS sequence"/>
</dbReference>
<proteinExistence type="predicted"/>
<gene>
    <name evidence="2" type="ORF">SAMN02927930_00569</name>
</gene>
<dbReference type="OrthoDB" id="6381835at2"/>
<dbReference type="PANTHER" id="PTHR34387">
    <property type="entry name" value="SLR1258 PROTEIN"/>
    <property type="match status" value="1"/>
</dbReference>
<reference evidence="3" key="1">
    <citation type="submission" date="2016-10" db="EMBL/GenBank/DDBJ databases">
        <authorList>
            <person name="Varghese N."/>
            <person name="Submissions S."/>
        </authorList>
    </citation>
    <scope>NUCLEOTIDE SEQUENCE [LARGE SCALE GENOMIC DNA]</scope>
    <source>
        <strain evidence="3">CGMCC 1.10824</strain>
    </source>
</reference>
<dbReference type="STRING" id="1159017.SAMN02927930_00569"/>
<evidence type="ECO:0000313" key="3">
    <source>
        <dbReference type="Proteomes" id="UP000199626"/>
    </source>
</evidence>
<dbReference type="GO" id="GO:0006974">
    <property type="term" value="P:DNA damage response"/>
    <property type="evidence" value="ECO:0007669"/>
    <property type="project" value="TreeGrafter"/>
</dbReference>
<dbReference type="EMBL" id="FMXN01000002">
    <property type="protein sequence ID" value="SDB13968.1"/>
    <property type="molecule type" value="Genomic_DNA"/>
</dbReference>
<dbReference type="RefSeq" id="WP_092591539.1">
    <property type="nucleotide sequence ID" value="NZ_FMXN01000002.1"/>
</dbReference>
<dbReference type="AlphaFoldDB" id="A0A1G6B006"/>
<name>A0A1G6B006_9GAMM</name>
<dbReference type="PROSITE" id="PS51257">
    <property type="entry name" value="PROKAR_LIPOPROTEIN"/>
    <property type="match status" value="1"/>
</dbReference>
<dbReference type="InterPro" id="IPR007497">
    <property type="entry name" value="SIMPL/DUF541"/>
</dbReference>
<dbReference type="PANTHER" id="PTHR34387:SF2">
    <property type="entry name" value="SLR1258 PROTEIN"/>
    <property type="match status" value="1"/>
</dbReference>
<organism evidence="2 3">
    <name type="scientific">Pseudidiomarina indica</name>
    <dbReference type="NCBI Taxonomy" id="1159017"/>
    <lineage>
        <taxon>Bacteria</taxon>
        <taxon>Pseudomonadati</taxon>
        <taxon>Pseudomonadota</taxon>
        <taxon>Gammaproteobacteria</taxon>
        <taxon>Alteromonadales</taxon>
        <taxon>Idiomarinaceae</taxon>
        <taxon>Pseudidiomarina</taxon>
    </lineage>
</organism>
<keyword evidence="3" id="KW-1185">Reference proteome</keyword>
<evidence type="ECO:0000313" key="2">
    <source>
        <dbReference type="EMBL" id="SDB13968.1"/>
    </source>
</evidence>
<dbReference type="Pfam" id="PF04402">
    <property type="entry name" value="SIMPL"/>
    <property type="match status" value="1"/>
</dbReference>
<accession>A0A1G6B006</accession>
<dbReference type="Gene3D" id="3.30.110.170">
    <property type="entry name" value="Protein of unknown function (DUF541), domain 1"/>
    <property type="match status" value="1"/>
</dbReference>
<dbReference type="Gene3D" id="3.30.70.2970">
    <property type="entry name" value="Protein of unknown function (DUF541), domain 2"/>
    <property type="match status" value="1"/>
</dbReference>
<evidence type="ECO:0000256" key="1">
    <source>
        <dbReference type="SAM" id="Coils"/>
    </source>
</evidence>
<sequence>MMPYRYAILLPLLGATLIGCQPVVKTDEQHTIHVTGHAVTAVTPNQAHLTFNIEREGAELSTIKQQIDEVSAAILAALRSHDIDDEDITSYNMQAGPTYDYVDGKRIPRGFSASRSIKVYLAELDHYDAIIDHAFKAGASHLNQVQFSVREAEEIYQQLLAQAVAHAQQKAKKMAAASDSELGAVVTIHESSYAPPMRQEAAMMRMSDSASVSLPGKHDMQAQVNVTFAITP</sequence>
<evidence type="ECO:0008006" key="4">
    <source>
        <dbReference type="Google" id="ProtNLM"/>
    </source>
</evidence>
<feature type="coiled-coil region" evidence="1">
    <location>
        <begin position="142"/>
        <end position="169"/>
    </location>
</feature>